<name>A0A481YVE3_9VIRU</name>
<organism evidence="1">
    <name type="scientific">Marseillevirus LCMAC201</name>
    <dbReference type="NCBI Taxonomy" id="2506605"/>
    <lineage>
        <taxon>Viruses</taxon>
        <taxon>Varidnaviria</taxon>
        <taxon>Bamfordvirae</taxon>
        <taxon>Nucleocytoviricota</taxon>
        <taxon>Megaviricetes</taxon>
        <taxon>Pimascovirales</taxon>
        <taxon>Pimascovirales incertae sedis</taxon>
        <taxon>Marseilleviridae</taxon>
    </lineage>
</organism>
<proteinExistence type="predicted"/>
<evidence type="ECO:0000313" key="1">
    <source>
        <dbReference type="EMBL" id="QBK87132.1"/>
    </source>
</evidence>
<reference evidence="1" key="1">
    <citation type="journal article" date="2019" name="MBio">
        <title>Virus Genomes from Deep Sea Sediments Expand the Ocean Megavirome and Support Independent Origins of Viral Gigantism.</title>
        <authorList>
            <person name="Backstrom D."/>
            <person name="Yutin N."/>
            <person name="Jorgensen S.L."/>
            <person name="Dharamshi J."/>
            <person name="Homa F."/>
            <person name="Zaremba-Niedwiedzka K."/>
            <person name="Spang A."/>
            <person name="Wolf Y.I."/>
            <person name="Koonin E.V."/>
            <person name="Ettema T.J."/>
        </authorList>
    </citation>
    <scope>NUCLEOTIDE SEQUENCE</scope>
</reference>
<accession>A0A481YVE3</accession>
<gene>
    <name evidence="1" type="ORF">LCMAC201_00340</name>
</gene>
<dbReference type="EMBL" id="MK500344">
    <property type="protein sequence ID" value="QBK87132.1"/>
    <property type="molecule type" value="Genomic_DNA"/>
</dbReference>
<protein>
    <submittedName>
        <fullName evidence="1">Uncharacterized protein</fullName>
    </submittedName>
</protein>
<sequence length="188" mass="21870">MDFPGLDNQQFSEKTLKGFLLKGIDPNSKNPAVQSLNIFCIHRVDKFWVDVIEPLCQKGTFDGNKINWYFEIYKEGIEAHKVSANPFTFIEIKEEQIRDVIKFYDNKTLKQYLELGTSFLSNSYTLLSSWVRDQMVLLRLEHIYSSENPCDWIICAETEEHGIMKQQPIIPGLMDIVNNISLIMSRKV</sequence>